<dbReference type="PANTHER" id="PTHR43270">
    <property type="entry name" value="BETA-ALA-HIS DIPEPTIDASE"/>
    <property type="match status" value="1"/>
</dbReference>
<organism evidence="5 6">
    <name type="scientific">Rhizocola hellebori</name>
    <dbReference type="NCBI Taxonomy" id="1392758"/>
    <lineage>
        <taxon>Bacteria</taxon>
        <taxon>Bacillati</taxon>
        <taxon>Actinomycetota</taxon>
        <taxon>Actinomycetes</taxon>
        <taxon>Micromonosporales</taxon>
        <taxon>Micromonosporaceae</taxon>
        <taxon>Rhizocola</taxon>
    </lineage>
</organism>
<sequence length="484" mass="51892">MTRALLDSVRAYRRGHAAKVLADFAELLALDNVTGDVPALHRNAAALAEAFTARGARMQVVALDGVAPVVVGRLGTDPARPTLGVYVHYDGQPVGTGDWRTPPFEPTLCTPDGRAIPFPANGDPIDDDWRIYARAAADDKAPFAALLTALDALHDAEARLAVNLVLCFEGEEESGSAHLRGYLQALRDQLRADAWLVCDGPVHHSGAPQIVLGVRGFTGFDLTVYGPLTEIHSGHYGNWAPNPALDLVRLLATCKDDAGTVTVDGFYDTTRPVTPADVAALQALPEVEPALLQRLGLAEAEIAGGRLTDQMMRPSFNLRGLSAGDVGAHARNAVPAHATASVDIRLAAGDEPDRMLRLVREHVARQGFHVLDREPTDQERRSHRRLARFTPTAGYPAVRVPADLPIVARLARAATEAAGREAVVMPTLGGSLPLHDLVDVLAAPTVILPIANADNNQHAANENLRVGQLWYGVDLWALLLTQPW</sequence>
<protein>
    <submittedName>
        <fullName evidence="5">Peptidase M20</fullName>
    </submittedName>
</protein>
<comment type="caution">
    <text evidence="5">The sequence shown here is derived from an EMBL/GenBank/DDBJ whole genome shotgun (WGS) entry which is preliminary data.</text>
</comment>
<dbReference type="EMBL" id="BONY01000004">
    <property type="protein sequence ID" value="GIH02747.1"/>
    <property type="molecule type" value="Genomic_DNA"/>
</dbReference>
<evidence type="ECO:0000313" key="5">
    <source>
        <dbReference type="EMBL" id="GIH02747.1"/>
    </source>
</evidence>
<keyword evidence="6" id="KW-1185">Reference proteome</keyword>
<feature type="domain" description="Peptidase M20 dimerisation" evidence="4">
    <location>
        <begin position="213"/>
        <end position="365"/>
    </location>
</feature>
<accession>A0A8J3Q3E0</accession>
<dbReference type="InterPro" id="IPR051458">
    <property type="entry name" value="Cyt/Met_Dipeptidase"/>
</dbReference>
<proteinExistence type="predicted"/>
<dbReference type="Pfam" id="PF01546">
    <property type="entry name" value="Peptidase_M20"/>
    <property type="match status" value="1"/>
</dbReference>
<dbReference type="Pfam" id="PF07687">
    <property type="entry name" value="M20_dimer"/>
    <property type="match status" value="1"/>
</dbReference>
<evidence type="ECO:0000256" key="1">
    <source>
        <dbReference type="ARBA" id="ARBA00022670"/>
    </source>
</evidence>
<dbReference type="PANTHER" id="PTHR43270:SF8">
    <property type="entry name" value="DI- AND TRIPEPTIDASE DUG2-RELATED"/>
    <property type="match status" value="1"/>
</dbReference>
<evidence type="ECO:0000313" key="6">
    <source>
        <dbReference type="Proteomes" id="UP000612899"/>
    </source>
</evidence>
<dbReference type="InterPro" id="IPR011650">
    <property type="entry name" value="Peptidase_M20_dimer"/>
</dbReference>
<evidence type="ECO:0000259" key="4">
    <source>
        <dbReference type="Pfam" id="PF07687"/>
    </source>
</evidence>
<dbReference type="Gene3D" id="3.30.70.360">
    <property type="match status" value="1"/>
</dbReference>
<keyword evidence="2" id="KW-0479">Metal-binding</keyword>
<dbReference type="GO" id="GO:0046872">
    <property type="term" value="F:metal ion binding"/>
    <property type="evidence" value="ECO:0007669"/>
    <property type="project" value="UniProtKB-KW"/>
</dbReference>
<name>A0A8J3Q3E0_9ACTN</name>
<keyword evidence="1" id="KW-0645">Protease</keyword>
<dbReference type="Proteomes" id="UP000612899">
    <property type="component" value="Unassembled WGS sequence"/>
</dbReference>
<dbReference type="RefSeq" id="WP_203906690.1">
    <property type="nucleotide sequence ID" value="NZ_BONY01000004.1"/>
</dbReference>
<dbReference type="AlphaFoldDB" id="A0A8J3Q3E0"/>
<dbReference type="InterPro" id="IPR002933">
    <property type="entry name" value="Peptidase_M20"/>
</dbReference>
<evidence type="ECO:0000256" key="2">
    <source>
        <dbReference type="ARBA" id="ARBA00022723"/>
    </source>
</evidence>
<dbReference type="GO" id="GO:0008233">
    <property type="term" value="F:peptidase activity"/>
    <property type="evidence" value="ECO:0007669"/>
    <property type="project" value="UniProtKB-KW"/>
</dbReference>
<gene>
    <name evidence="5" type="ORF">Rhe02_08140</name>
</gene>
<keyword evidence="3" id="KW-0378">Hydrolase</keyword>
<dbReference type="Gene3D" id="3.40.630.10">
    <property type="entry name" value="Zn peptidases"/>
    <property type="match status" value="1"/>
</dbReference>
<reference evidence="5" key="1">
    <citation type="submission" date="2021-01" db="EMBL/GenBank/DDBJ databases">
        <title>Whole genome shotgun sequence of Rhizocola hellebori NBRC 109834.</title>
        <authorList>
            <person name="Komaki H."/>
            <person name="Tamura T."/>
        </authorList>
    </citation>
    <scope>NUCLEOTIDE SEQUENCE</scope>
    <source>
        <strain evidence="5">NBRC 109834</strain>
    </source>
</reference>
<dbReference type="GO" id="GO:0006508">
    <property type="term" value="P:proteolysis"/>
    <property type="evidence" value="ECO:0007669"/>
    <property type="project" value="UniProtKB-KW"/>
</dbReference>
<evidence type="ECO:0000256" key="3">
    <source>
        <dbReference type="ARBA" id="ARBA00022801"/>
    </source>
</evidence>
<dbReference type="SUPFAM" id="SSF53187">
    <property type="entry name" value="Zn-dependent exopeptidases"/>
    <property type="match status" value="1"/>
</dbReference>